<accession>A0A218X9Q9</accession>
<evidence type="ECO:0000256" key="1">
    <source>
        <dbReference type="SAM" id="MobiDB-lite"/>
    </source>
</evidence>
<feature type="chain" id="PRO_5012555733" evidence="2">
    <location>
        <begin position="28"/>
        <end position="86"/>
    </location>
</feature>
<evidence type="ECO:0000313" key="4">
    <source>
        <dbReference type="Proteomes" id="UP000197138"/>
    </source>
</evidence>
<dbReference type="Proteomes" id="UP000197138">
    <property type="component" value="Unassembled WGS sequence"/>
</dbReference>
<feature type="region of interest" description="Disordered" evidence="1">
    <location>
        <begin position="53"/>
        <end position="86"/>
    </location>
</feature>
<dbReference type="EMBL" id="MTKT01002214">
    <property type="protein sequence ID" value="OWM81436.1"/>
    <property type="molecule type" value="Genomic_DNA"/>
</dbReference>
<evidence type="ECO:0000313" key="3">
    <source>
        <dbReference type="EMBL" id="OWM81436.1"/>
    </source>
</evidence>
<sequence>MKASRLRTALLIFLLAMAGCQLPSSEARDPLRSRDYLVKLPDSKLVFQILPKGGHVPPSAPSPRHNAPSLLPTDAPNLAGALGTAV</sequence>
<dbReference type="AlphaFoldDB" id="A0A218X9Q9"/>
<protein>
    <submittedName>
        <fullName evidence="3">Uncharacterized protein</fullName>
    </submittedName>
</protein>
<name>A0A218X9Q9_PUNGR</name>
<evidence type="ECO:0000256" key="2">
    <source>
        <dbReference type="SAM" id="SignalP"/>
    </source>
</evidence>
<organism evidence="3 4">
    <name type="scientific">Punica granatum</name>
    <name type="common">Pomegranate</name>
    <dbReference type="NCBI Taxonomy" id="22663"/>
    <lineage>
        <taxon>Eukaryota</taxon>
        <taxon>Viridiplantae</taxon>
        <taxon>Streptophyta</taxon>
        <taxon>Embryophyta</taxon>
        <taxon>Tracheophyta</taxon>
        <taxon>Spermatophyta</taxon>
        <taxon>Magnoliopsida</taxon>
        <taxon>eudicotyledons</taxon>
        <taxon>Gunneridae</taxon>
        <taxon>Pentapetalae</taxon>
        <taxon>rosids</taxon>
        <taxon>malvids</taxon>
        <taxon>Myrtales</taxon>
        <taxon>Lythraceae</taxon>
        <taxon>Punica</taxon>
    </lineage>
</organism>
<keyword evidence="2" id="KW-0732">Signal</keyword>
<reference evidence="4" key="1">
    <citation type="journal article" date="2017" name="Plant J.">
        <title>The pomegranate (Punica granatum L.) genome and the genomics of punicalagin biosynthesis.</title>
        <authorList>
            <person name="Qin G."/>
            <person name="Xu C."/>
            <person name="Ming R."/>
            <person name="Tang H."/>
            <person name="Guyot R."/>
            <person name="Kramer E.M."/>
            <person name="Hu Y."/>
            <person name="Yi X."/>
            <person name="Qi Y."/>
            <person name="Xu X."/>
            <person name="Gao Z."/>
            <person name="Pan H."/>
            <person name="Jian J."/>
            <person name="Tian Y."/>
            <person name="Yue Z."/>
            <person name="Xu Y."/>
        </authorList>
    </citation>
    <scope>NUCLEOTIDE SEQUENCE [LARGE SCALE GENOMIC DNA]</scope>
    <source>
        <strain evidence="4">cv. Dabenzi</strain>
    </source>
</reference>
<dbReference type="PROSITE" id="PS51257">
    <property type="entry name" value="PROKAR_LIPOPROTEIN"/>
    <property type="match status" value="1"/>
</dbReference>
<proteinExistence type="predicted"/>
<feature type="signal peptide" evidence="2">
    <location>
        <begin position="1"/>
        <end position="27"/>
    </location>
</feature>
<comment type="caution">
    <text evidence="3">The sequence shown here is derived from an EMBL/GenBank/DDBJ whole genome shotgun (WGS) entry which is preliminary data.</text>
</comment>
<gene>
    <name evidence="3" type="ORF">CDL15_Pgr007474</name>
</gene>